<gene>
    <name evidence="1" type="ORF">K1X15_15605</name>
</gene>
<dbReference type="NCBIfam" id="TIGR03831">
    <property type="entry name" value="YgiT_finger"/>
    <property type="match status" value="1"/>
</dbReference>
<dbReference type="EMBL" id="CP080590">
    <property type="protein sequence ID" value="QYO76035.1"/>
    <property type="molecule type" value="Genomic_DNA"/>
</dbReference>
<keyword evidence="2" id="KW-1185">Reference proteome</keyword>
<evidence type="ECO:0000313" key="2">
    <source>
        <dbReference type="Proteomes" id="UP000825799"/>
    </source>
</evidence>
<reference evidence="1 2" key="1">
    <citation type="submission" date="2021-08" db="EMBL/GenBank/DDBJ databases">
        <title>Devosia salina sp. nov., isolated from the South China Sea sediment.</title>
        <authorList>
            <person name="Zhou Z."/>
        </authorList>
    </citation>
    <scope>NUCLEOTIDE SEQUENCE [LARGE SCALE GENOMIC DNA]</scope>
    <source>
        <strain evidence="1 2">SCS-3</strain>
    </source>
</reference>
<dbReference type="RefSeq" id="WP_220304528.1">
    <property type="nucleotide sequence ID" value="NZ_CP080590.1"/>
</dbReference>
<name>A0ABX8WD04_9HYPH</name>
<dbReference type="Proteomes" id="UP000825799">
    <property type="component" value="Chromosome"/>
</dbReference>
<sequence>MNYQDRPQDHLSRTEEAQCPQCGSVAVGLTSVRSALWQGERLVIIEGLPALECRTCREQFYDDVTATMLDLLRGAGFPEERADRFLKVPVFDYTQLLKRADPAEPEPPR</sequence>
<dbReference type="InterPro" id="IPR022453">
    <property type="entry name" value="Znf_MqsA-type"/>
</dbReference>
<proteinExistence type="predicted"/>
<organism evidence="1 2">
    <name type="scientific">Devosia salina</name>
    <dbReference type="NCBI Taxonomy" id="2860336"/>
    <lineage>
        <taxon>Bacteria</taxon>
        <taxon>Pseudomonadati</taxon>
        <taxon>Pseudomonadota</taxon>
        <taxon>Alphaproteobacteria</taxon>
        <taxon>Hyphomicrobiales</taxon>
        <taxon>Devosiaceae</taxon>
        <taxon>Devosia</taxon>
    </lineage>
</organism>
<evidence type="ECO:0000313" key="1">
    <source>
        <dbReference type="EMBL" id="QYO76035.1"/>
    </source>
</evidence>
<protein>
    <submittedName>
        <fullName evidence="1">YgiT-type zinc finger protein</fullName>
    </submittedName>
</protein>
<accession>A0ABX8WD04</accession>